<gene>
    <name evidence="2" type="ORF">ACFSNB_17155</name>
</gene>
<dbReference type="EMBL" id="JBHUIY010000052">
    <property type="protein sequence ID" value="MFD2235532.1"/>
    <property type="molecule type" value="Genomic_DNA"/>
</dbReference>
<evidence type="ECO:0000313" key="2">
    <source>
        <dbReference type="EMBL" id="MFD2235532.1"/>
    </source>
</evidence>
<feature type="region of interest" description="Disordered" evidence="1">
    <location>
        <begin position="15"/>
        <end position="65"/>
    </location>
</feature>
<dbReference type="RefSeq" id="WP_377318799.1">
    <property type="nucleotide sequence ID" value="NZ_JBHUIY010000052.1"/>
</dbReference>
<keyword evidence="3" id="KW-1185">Reference proteome</keyword>
<proteinExistence type="predicted"/>
<evidence type="ECO:0000256" key="1">
    <source>
        <dbReference type="SAM" id="MobiDB-lite"/>
    </source>
</evidence>
<comment type="caution">
    <text evidence="2">The sequence shown here is derived from an EMBL/GenBank/DDBJ whole genome shotgun (WGS) entry which is preliminary data.</text>
</comment>
<sequence length="65" mass="6700">MPRYRLTADAFIAGSRRRKGEIVSHDGPAGRAMEPLPPEAEPEPVPPPARAGGKGRAKATPAGGA</sequence>
<organism evidence="2 3">
    <name type="scientific">Phaeospirillum tilakii</name>
    <dbReference type="NCBI Taxonomy" id="741673"/>
    <lineage>
        <taxon>Bacteria</taxon>
        <taxon>Pseudomonadati</taxon>
        <taxon>Pseudomonadota</taxon>
        <taxon>Alphaproteobacteria</taxon>
        <taxon>Rhodospirillales</taxon>
        <taxon>Rhodospirillaceae</taxon>
        <taxon>Phaeospirillum</taxon>
    </lineage>
</organism>
<reference evidence="3" key="1">
    <citation type="journal article" date="2019" name="Int. J. Syst. Evol. Microbiol.">
        <title>The Global Catalogue of Microorganisms (GCM) 10K type strain sequencing project: providing services to taxonomists for standard genome sequencing and annotation.</title>
        <authorList>
            <consortium name="The Broad Institute Genomics Platform"/>
            <consortium name="The Broad Institute Genome Sequencing Center for Infectious Disease"/>
            <person name="Wu L."/>
            <person name="Ma J."/>
        </authorList>
    </citation>
    <scope>NUCLEOTIDE SEQUENCE [LARGE SCALE GENOMIC DNA]</scope>
    <source>
        <strain evidence="3">KCTC 15012</strain>
    </source>
</reference>
<evidence type="ECO:0000313" key="3">
    <source>
        <dbReference type="Proteomes" id="UP001597296"/>
    </source>
</evidence>
<accession>A0ABW5CHT4</accession>
<dbReference type="Proteomes" id="UP001597296">
    <property type="component" value="Unassembled WGS sequence"/>
</dbReference>
<feature type="compositionally biased region" description="Pro residues" evidence="1">
    <location>
        <begin position="35"/>
        <end position="49"/>
    </location>
</feature>
<protein>
    <submittedName>
        <fullName evidence="2">Uncharacterized protein</fullName>
    </submittedName>
</protein>
<name>A0ABW5CHT4_9PROT</name>